<evidence type="ECO:0000313" key="14">
    <source>
        <dbReference type="Proteomes" id="UP000464214"/>
    </source>
</evidence>
<evidence type="ECO:0000256" key="7">
    <source>
        <dbReference type="ARBA" id="ARBA00022801"/>
    </source>
</evidence>
<dbReference type="PANTHER" id="PTHR43226:SF4">
    <property type="entry name" value="XAA-PRO AMINOPEPTIDASE 3"/>
    <property type="match status" value="1"/>
</dbReference>
<evidence type="ECO:0000256" key="6">
    <source>
        <dbReference type="ARBA" id="ARBA00022723"/>
    </source>
</evidence>
<evidence type="ECO:0000259" key="12">
    <source>
        <dbReference type="SMART" id="SM01011"/>
    </source>
</evidence>
<dbReference type="GO" id="GO:0006508">
    <property type="term" value="P:proteolysis"/>
    <property type="evidence" value="ECO:0007669"/>
    <property type="project" value="UniProtKB-KW"/>
</dbReference>
<evidence type="ECO:0000256" key="10">
    <source>
        <dbReference type="RuleBase" id="RU000590"/>
    </source>
</evidence>
<evidence type="ECO:0000256" key="3">
    <source>
        <dbReference type="ARBA" id="ARBA00008766"/>
    </source>
</evidence>
<evidence type="ECO:0000256" key="11">
    <source>
        <dbReference type="SAM" id="SignalP"/>
    </source>
</evidence>
<evidence type="ECO:0000256" key="1">
    <source>
        <dbReference type="ARBA" id="ARBA00001424"/>
    </source>
</evidence>
<dbReference type="InterPro" id="IPR007865">
    <property type="entry name" value="Aminopep_P_N"/>
</dbReference>
<accession>A0A6P1P275</accession>
<dbReference type="EMBL" id="CP047897">
    <property type="protein sequence ID" value="QHL88495.1"/>
    <property type="molecule type" value="Genomic_DNA"/>
</dbReference>
<feature type="chain" id="PRO_5026938169" description="Xaa-Pro aminopeptidase" evidence="11">
    <location>
        <begin position="20"/>
        <end position="540"/>
    </location>
</feature>
<keyword evidence="6 10" id="KW-0479">Metal-binding</keyword>
<comment type="catalytic activity">
    <reaction evidence="1">
        <text>Release of any N-terminal amino acid, including proline, that is linked to proline, even from a dipeptide or tripeptide.</text>
        <dbReference type="EC" id="3.4.11.9"/>
    </reaction>
</comment>
<dbReference type="PROSITE" id="PS00491">
    <property type="entry name" value="PROLINE_PEPTIDASE"/>
    <property type="match status" value="1"/>
</dbReference>
<name>A0A6P1P275_9BACT</name>
<dbReference type="InterPro" id="IPR001131">
    <property type="entry name" value="Peptidase_M24B_aminopep-P_CS"/>
</dbReference>
<keyword evidence="8" id="KW-0482">Metalloprotease</keyword>
<dbReference type="InterPro" id="IPR029149">
    <property type="entry name" value="Creatin/AminoP/Spt16_N"/>
</dbReference>
<keyword evidence="11" id="KW-0732">Signal</keyword>
<dbReference type="KEGG" id="nib:GU926_14065"/>
<dbReference type="GO" id="GO:0070006">
    <property type="term" value="F:metalloaminopeptidase activity"/>
    <property type="evidence" value="ECO:0007669"/>
    <property type="project" value="InterPro"/>
</dbReference>
<feature type="domain" description="Aminopeptidase P N-terminal" evidence="12">
    <location>
        <begin position="34"/>
        <end position="173"/>
    </location>
</feature>
<evidence type="ECO:0000256" key="4">
    <source>
        <dbReference type="ARBA" id="ARBA00012574"/>
    </source>
</evidence>
<keyword evidence="7" id="KW-0378">Hydrolase</keyword>
<dbReference type="SUPFAM" id="SSF53092">
    <property type="entry name" value="Creatinase/prolidase N-terminal domain"/>
    <property type="match status" value="1"/>
</dbReference>
<sequence length="540" mass="60651">MKSMRHLWFLLLVSLPLGAMGQSTTPSDKPADFLTKEFHRQRREQLRQLLPARSVAVFFSAPVRNRANDVDFHYHQNPDFYYLTGYKEPNSVLLLFSEKQNINGQATTEVVFAQPRNPQAESWTGKRLGAEGVKNQLGLAAAYPNTDFNAFKLDTASLQQVLFFELPHDVRNEERDRSDLYDLLAQFKQKVGITNGKSFAHQELYNAIRQYDARAGQQVQQEVKRQMEADPALANNANLKDYVAAKDASARAAVVARIPKEKLDMSSLEEIMNQMRETKTPEELVLLRKAVAMSAIGQLEVMKAMQPGMSEMEVQGIHEYVYKKYGAEYEGYPSIVGAGNNGCILHYTENERPKLNNDLVLMDLGAEYHGYTADVTRTIPANGKFTPEQKQIYELVYVAQEAGFAQCKVGNDFQAPNQAAQKVMADGLIKLGIIKTPEEARKYTMHGVSHYLGLDVHDRGTYGPFKHNTVITVEPGIYIPEGSPVDKKWWGIGVRIEDDVLITNTGWENLSKGAPRSVKDIEATMAQPSALDDFKLPVLK</sequence>
<comment type="cofactor">
    <cofactor evidence="2">
        <name>Mn(2+)</name>
        <dbReference type="ChEBI" id="CHEBI:29035"/>
    </cofactor>
</comment>
<keyword evidence="5" id="KW-0645">Protease</keyword>
<keyword evidence="14" id="KW-1185">Reference proteome</keyword>
<reference evidence="13 14" key="1">
    <citation type="submission" date="2020-01" db="EMBL/GenBank/DDBJ databases">
        <authorList>
            <person name="Kim M."/>
        </authorList>
    </citation>
    <scope>NUCLEOTIDE SEQUENCE [LARGE SCALE GENOMIC DNA]</scope>
    <source>
        <strain evidence="13 14">BT10</strain>
    </source>
</reference>
<dbReference type="Pfam" id="PF00557">
    <property type="entry name" value="Peptidase_M24"/>
    <property type="match status" value="1"/>
</dbReference>
<dbReference type="PANTHER" id="PTHR43226">
    <property type="entry name" value="XAA-PRO AMINOPEPTIDASE 3"/>
    <property type="match status" value="1"/>
</dbReference>
<dbReference type="Proteomes" id="UP000464214">
    <property type="component" value="Chromosome"/>
</dbReference>
<keyword evidence="9" id="KW-0464">Manganese</keyword>
<dbReference type="InterPro" id="IPR000994">
    <property type="entry name" value="Pept_M24"/>
</dbReference>
<feature type="signal peptide" evidence="11">
    <location>
        <begin position="1"/>
        <end position="19"/>
    </location>
</feature>
<dbReference type="Gene3D" id="3.90.230.10">
    <property type="entry name" value="Creatinase/methionine aminopeptidase superfamily"/>
    <property type="match status" value="1"/>
</dbReference>
<dbReference type="GO" id="GO:0030145">
    <property type="term" value="F:manganese ion binding"/>
    <property type="evidence" value="ECO:0007669"/>
    <property type="project" value="InterPro"/>
</dbReference>
<evidence type="ECO:0000256" key="2">
    <source>
        <dbReference type="ARBA" id="ARBA00001936"/>
    </source>
</evidence>
<evidence type="ECO:0000313" key="13">
    <source>
        <dbReference type="EMBL" id="QHL88495.1"/>
    </source>
</evidence>
<organism evidence="13 14">
    <name type="scientific">Nibribacter ruber</name>
    <dbReference type="NCBI Taxonomy" id="2698458"/>
    <lineage>
        <taxon>Bacteria</taxon>
        <taxon>Pseudomonadati</taxon>
        <taxon>Bacteroidota</taxon>
        <taxon>Cytophagia</taxon>
        <taxon>Cytophagales</taxon>
        <taxon>Hymenobacteraceae</taxon>
        <taxon>Nibribacter</taxon>
    </lineage>
</organism>
<gene>
    <name evidence="13" type="ORF">GU926_14065</name>
</gene>
<dbReference type="CDD" id="cd01087">
    <property type="entry name" value="Prolidase"/>
    <property type="match status" value="1"/>
</dbReference>
<dbReference type="InterPro" id="IPR036005">
    <property type="entry name" value="Creatinase/aminopeptidase-like"/>
</dbReference>
<evidence type="ECO:0000256" key="8">
    <source>
        <dbReference type="ARBA" id="ARBA00023049"/>
    </source>
</evidence>
<dbReference type="SMART" id="SM01011">
    <property type="entry name" value="AMP_N"/>
    <property type="match status" value="1"/>
</dbReference>
<dbReference type="EC" id="3.4.11.9" evidence="4"/>
<proteinExistence type="inferred from homology"/>
<dbReference type="SUPFAM" id="SSF55920">
    <property type="entry name" value="Creatinase/aminopeptidase"/>
    <property type="match status" value="1"/>
</dbReference>
<evidence type="ECO:0000256" key="9">
    <source>
        <dbReference type="ARBA" id="ARBA00023211"/>
    </source>
</evidence>
<dbReference type="Pfam" id="PF05195">
    <property type="entry name" value="AMP_N"/>
    <property type="match status" value="1"/>
</dbReference>
<protein>
    <recommendedName>
        <fullName evidence="4">Xaa-Pro aminopeptidase</fullName>
        <ecNumber evidence="4">3.4.11.9</ecNumber>
    </recommendedName>
</protein>
<dbReference type="Gene3D" id="3.40.350.10">
    <property type="entry name" value="Creatinase/prolidase N-terminal domain"/>
    <property type="match status" value="1"/>
</dbReference>
<comment type="similarity">
    <text evidence="3 10">Belongs to the peptidase M24B family.</text>
</comment>
<dbReference type="AlphaFoldDB" id="A0A6P1P275"/>
<evidence type="ECO:0000256" key="5">
    <source>
        <dbReference type="ARBA" id="ARBA00022670"/>
    </source>
</evidence>
<dbReference type="InterPro" id="IPR052433">
    <property type="entry name" value="X-Pro_dipept-like"/>
</dbReference>